<dbReference type="AlphaFoldDB" id="I2B4B9"/>
<dbReference type="HOGENOM" id="CLU_2169370_0_0_6"/>
<organism evidence="1 2">
    <name type="scientific">Shimwellia blattae (strain ATCC 29907 / DSM 4481 / JCM 1650 / NBRC 105725 / CDC 9005-74)</name>
    <name type="common">Escherichia blattae</name>
    <dbReference type="NCBI Taxonomy" id="630626"/>
    <lineage>
        <taxon>Bacteria</taxon>
        <taxon>Pseudomonadati</taxon>
        <taxon>Pseudomonadota</taxon>
        <taxon>Gammaproteobacteria</taxon>
        <taxon>Enterobacterales</taxon>
        <taxon>Enterobacteriaceae</taxon>
        <taxon>Shimwellia</taxon>
    </lineage>
</organism>
<sequence length="110" mass="11806">MRAGTVGVVLWLASGLPPGEARDPFHPPGAACAREWHGWRYGGQVAGEEGVIALVQSPDRRWQRLGPGAAIVAGWRVSTITRQALVLAHDGECGTQQLVWMPGAGRQEEE</sequence>
<accession>K6W5Y4</accession>
<gene>
    <name evidence="1" type="ordered locus">EBL_c02380</name>
</gene>
<keyword evidence="2" id="KW-1185">Reference proteome</keyword>
<reference evidence="1 2" key="1">
    <citation type="journal article" date="2012" name="J. Bacteriol.">
        <title>Complete genome sequence of the B12-producing Shimwellia blattae strain DSM 4481, isolated from a cockroach.</title>
        <authorList>
            <person name="Brzuszkiewicz E."/>
            <person name="Waschkowitz T."/>
            <person name="Wiezer A."/>
            <person name="Daniel R."/>
        </authorList>
    </citation>
    <scope>NUCLEOTIDE SEQUENCE [LARGE SCALE GENOMIC DNA]</scope>
    <source>
        <strain evidence="2">ATCC 29907 / DSM 4481 / JCM 1650 / NBRC 105725 / CDC 9005-74</strain>
    </source>
</reference>
<dbReference type="OrthoDB" id="6562856at2"/>
<accession>I2B4B9</accession>
<evidence type="ECO:0000313" key="1">
    <source>
        <dbReference type="EMBL" id="AFJ45373.1"/>
    </source>
</evidence>
<proteinExistence type="predicted"/>
<dbReference type="EMBL" id="CP001560">
    <property type="protein sequence ID" value="AFJ45373.1"/>
    <property type="molecule type" value="Genomic_DNA"/>
</dbReference>
<evidence type="ECO:0000313" key="2">
    <source>
        <dbReference type="Proteomes" id="UP000001955"/>
    </source>
</evidence>
<dbReference type="InterPro" id="IPR019684">
    <property type="entry name" value="HofP"/>
</dbReference>
<dbReference type="Pfam" id="PF10748">
    <property type="entry name" value="HofP"/>
    <property type="match status" value="1"/>
</dbReference>
<evidence type="ECO:0008006" key="3">
    <source>
        <dbReference type="Google" id="ProtNLM"/>
    </source>
</evidence>
<protein>
    <recommendedName>
        <fullName evidence="3">Type IV pilus biogenesis protein PilP</fullName>
    </recommendedName>
</protein>
<dbReference type="STRING" id="630626.EBL_c02380"/>
<dbReference type="RefSeq" id="WP_002444803.1">
    <property type="nucleotide sequence ID" value="NC_017910.1"/>
</dbReference>
<name>I2B4B9_SHIBC</name>
<dbReference type="Proteomes" id="UP000001955">
    <property type="component" value="Chromosome"/>
</dbReference>
<dbReference type="KEGG" id="ebt:EBL_c02380"/>